<gene>
    <name evidence="2" type="ORF">K0O23_19710</name>
</gene>
<evidence type="ECO:0000256" key="1">
    <source>
        <dbReference type="SAM" id="Phobius"/>
    </source>
</evidence>
<accession>A0ABS7D091</accession>
<dbReference type="EMBL" id="JAHYXK010000034">
    <property type="protein sequence ID" value="MBW7469306.1"/>
    <property type="molecule type" value="Genomic_DNA"/>
</dbReference>
<sequence length="425" mass="46673">MNKVLFFFKRLKERLWVRPLIFCILSVVAAFVAKLADYSDLNEIVPEIEKEAIELLLTTISASMLVISTFAVASMISAYSAASTTATPRSFALIISDDVSQNALSAFIGAFIFSIVGLIALKNSYYDKAGLFTIFALLILVFAIVILTFVRWVDRIARLGRMGPTISRVEEATLKALNDRKRSPGLGGLPIEKYTGNGHAIYTDEVGYVQSIDMETLQEYAVSAGISITVLAVPGTFASPGKIIAFVDHATNQTVDTDSGTIAKCFTIGENRIFDDDPRFGLITLSEIASRALSPAVNDPGTAISIIGVYVRLFTQWINPIQPDEAEQIKFDKVKVLQLSLKDMFDDSFMAIGRDGAGTVEVGIRLQKAFQSLASINNKELQKVAMRHSKIALARAEKALDLPYDLEVIKKTAIFTDHHDNQWAN</sequence>
<feature type="transmembrane region" description="Helical" evidence="1">
    <location>
        <begin position="56"/>
        <end position="82"/>
    </location>
</feature>
<evidence type="ECO:0000313" key="3">
    <source>
        <dbReference type="Proteomes" id="UP000813018"/>
    </source>
</evidence>
<organism evidence="2 3">
    <name type="scientific">Pontibacter aydingkolensis</name>
    <dbReference type="NCBI Taxonomy" id="1911536"/>
    <lineage>
        <taxon>Bacteria</taxon>
        <taxon>Pseudomonadati</taxon>
        <taxon>Bacteroidota</taxon>
        <taxon>Cytophagia</taxon>
        <taxon>Cytophagales</taxon>
        <taxon>Hymenobacteraceae</taxon>
        <taxon>Pontibacter</taxon>
    </lineage>
</organism>
<keyword evidence="3" id="KW-1185">Reference proteome</keyword>
<keyword evidence="1" id="KW-0812">Transmembrane</keyword>
<dbReference type="RefSeq" id="WP_354353992.1">
    <property type="nucleotide sequence ID" value="NZ_JBEPLK010000039.1"/>
</dbReference>
<name>A0ABS7D091_9BACT</name>
<dbReference type="Pfam" id="PF10011">
    <property type="entry name" value="DUF2254"/>
    <property type="match status" value="1"/>
</dbReference>
<feature type="transmembrane region" description="Helical" evidence="1">
    <location>
        <begin position="103"/>
        <end position="121"/>
    </location>
</feature>
<keyword evidence="1" id="KW-1133">Transmembrane helix</keyword>
<feature type="transmembrane region" description="Helical" evidence="1">
    <location>
        <begin position="133"/>
        <end position="153"/>
    </location>
</feature>
<comment type="caution">
    <text evidence="2">The sequence shown here is derived from an EMBL/GenBank/DDBJ whole genome shotgun (WGS) entry which is preliminary data.</text>
</comment>
<keyword evidence="1" id="KW-0472">Membrane</keyword>
<reference evidence="2 3" key="1">
    <citation type="journal article" date="2016" name="Int. J. Syst. Evol. Microbiol.">
        <title>Pontibacter aydingkolensis sp. nov., isolated from soil of a salt lake.</title>
        <authorList>
            <person name="Osman G."/>
            <person name="Zhang T."/>
            <person name="Lou K."/>
            <person name="Gao Y."/>
            <person name="Chang W."/>
            <person name="Lin Q."/>
            <person name="Yang H.M."/>
            <person name="Huo X.D."/>
            <person name="Wang N."/>
        </authorList>
    </citation>
    <scope>NUCLEOTIDE SEQUENCE [LARGE SCALE GENOMIC DNA]</scope>
    <source>
        <strain evidence="2 3">KACC 19255</strain>
    </source>
</reference>
<evidence type="ECO:0000313" key="2">
    <source>
        <dbReference type="EMBL" id="MBW7469306.1"/>
    </source>
</evidence>
<dbReference type="InterPro" id="IPR018723">
    <property type="entry name" value="DUF2254_membrane"/>
</dbReference>
<proteinExistence type="predicted"/>
<feature type="transmembrane region" description="Helical" evidence="1">
    <location>
        <begin position="15"/>
        <end position="36"/>
    </location>
</feature>
<dbReference type="Proteomes" id="UP000813018">
    <property type="component" value="Unassembled WGS sequence"/>
</dbReference>
<protein>
    <submittedName>
        <fullName evidence="2">DUF2254 domain-containing protein</fullName>
    </submittedName>
</protein>